<dbReference type="GO" id="GO:0030915">
    <property type="term" value="C:Smc5-Smc6 complex"/>
    <property type="evidence" value="ECO:0007669"/>
    <property type="project" value="UniProtKB-UniRule"/>
</dbReference>
<evidence type="ECO:0000256" key="6">
    <source>
        <dbReference type="ARBA" id="ARBA00023242"/>
    </source>
</evidence>
<dbReference type="GO" id="GO:0005634">
    <property type="term" value="C:nucleus"/>
    <property type="evidence" value="ECO:0007669"/>
    <property type="project" value="UniProtKB-SubCell"/>
</dbReference>
<evidence type="ECO:0000256" key="2">
    <source>
        <dbReference type="ARBA" id="ARBA00008997"/>
    </source>
</evidence>
<dbReference type="WBParaSite" id="PEQ_0001169401-mRNA-1">
    <property type="protein sequence ID" value="PEQ_0001169401-mRNA-1"/>
    <property type="gene ID" value="PEQ_0001169401"/>
</dbReference>
<accession>A0A914S3G6</accession>
<organism evidence="9 10">
    <name type="scientific">Parascaris equorum</name>
    <name type="common">Equine roundworm</name>
    <dbReference type="NCBI Taxonomy" id="6256"/>
    <lineage>
        <taxon>Eukaryota</taxon>
        <taxon>Metazoa</taxon>
        <taxon>Ecdysozoa</taxon>
        <taxon>Nematoda</taxon>
        <taxon>Chromadorea</taxon>
        <taxon>Rhabditida</taxon>
        <taxon>Spirurina</taxon>
        <taxon>Ascaridomorpha</taxon>
        <taxon>Ascaridoidea</taxon>
        <taxon>Ascarididae</taxon>
        <taxon>Parascaris</taxon>
    </lineage>
</organism>
<evidence type="ECO:0000256" key="5">
    <source>
        <dbReference type="ARBA" id="ARBA00023204"/>
    </source>
</evidence>
<dbReference type="GO" id="GO:0006310">
    <property type="term" value="P:DNA recombination"/>
    <property type="evidence" value="ECO:0007669"/>
    <property type="project" value="UniProtKB-UniRule"/>
</dbReference>
<keyword evidence="6 7" id="KW-0539">Nucleus</keyword>
<evidence type="ECO:0000313" key="10">
    <source>
        <dbReference type="WBParaSite" id="PEQ_0001169401-mRNA-1"/>
    </source>
</evidence>
<proteinExistence type="inferred from homology"/>
<name>A0A914S3G6_PAREQ</name>
<dbReference type="Pfam" id="PF08743">
    <property type="entry name" value="Nse4_C"/>
    <property type="match status" value="1"/>
</dbReference>
<dbReference type="Proteomes" id="UP000887564">
    <property type="component" value="Unplaced"/>
</dbReference>
<protein>
    <recommendedName>
        <fullName evidence="7">Non-structural maintenance of chromosomes element 4</fullName>
    </recommendedName>
</protein>
<keyword evidence="3 7" id="KW-0227">DNA damage</keyword>
<evidence type="ECO:0000256" key="4">
    <source>
        <dbReference type="ARBA" id="ARBA00023172"/>
    </source>
</evidence>
<evidence type="ECO:0000256" key="3">
    <source>
        <dbReference type="ARBA" id="ARBA00022763"/>
    </source>
</evidence>
<evidence type="ECO:0000313" key="9">
    <source>
        <dbReference type="Proteomes" id="UP000887564"/>
    </source>
</evidence>
<keyword evidence="5 7" id="KW-0234">DNA repair</keyword>
<reference evidence="10" key="1">
    <citation type="submission" date="2022-11" db="UniProtKB">
        <authorList>
            <consortium name="WormBaseParasite"/>
        </authorList>
    </citation>
    <scope>IDENTIFICATION</scope>
</reference>
<comment type="function">
    <text evidence="7">Component of the SMC5-SMC6 complex, that promotes sister chromatid alignment after DNA damage and facilitates double-stranded DNA breaks (DSBs) repair via homologous recombination between sister chromatids.</text>
</comment>
<dbReference type="InterPro" id="IPR027786">
    <property type="entry name" value="Nse4/EID"/>
</dbReference>
<dbReference type="PANTHER" id="PTHR16140">
    <property type="entry name" value="NON-STRUCTURAL MAINTENANCE OF CHROMOSOMES ELEMENT 4"/>
    <property type="match status" value="1"/>
</dbReference>
<dbReference type="AlphaFoldDB" id="A0A914S3G6"/>
<keyword evidence="9" id="KW-1185">Reference proteome</keyword>
<comment type="subunit">
    <text evidence="7">Component of the SMC5-SMC6 complex.</text>
</comment>
<feature type="domain" description="Non-structural maintenance of chromosome element 4 C-terminal" evidence="8">
    <location>
        <begin position="47"/>
        <end position="90"/>
    </location>
</feature>
<dbReference type="GO" id="GO:0006281">
    <property type="term" value="P:DNA repair"/>
    <property type="evidence" value="ECO:0007669"/>
    <property type="project" value="UniProtKB-UniRule"/>
</dbReference>
<evidence type="ECO:0000259" key="8">
    <source>
        <dbReference type="Pfam" id="PF08743"/>
    </source>
</evidence>
<evidence type="ECO:0000256" key="1">
    <source>
        <dbReference type="ARBA" id="ARBA00004123"/>
    </source>
</evidence>
<comment type="subcellular location">
    <subcellularLocation>
        <location evidence="1 7">Nucleus</location>
    </subcellularLocation>
</comment>
<dbReference type="PANTHER" id="PTHR16140:SF0">
    <property type="entry name" value="NON-STRUCTURAL MAINTENANCE OF CHROMOSOMES ELEMENT 4"/>
    <property type="match status" value="1"/>
</dbReference>
<evidence type="ECO:0000256" key="7">
    <source>
        <dbReference type="RuleBase" id="RU365071"/>
    </source>
</evidence>
<sequence length="105" mass="12405">MEKERLLLDLYTPQEVHDDAGEGMPQILDRICSCLRGELGKRGTDHIGYYEFCLDPIDFGRTVENMFHMSFLLKDNRVRLFVPYEDLPQLGAICYCYSIRSWWSY</sequence>
<comment type="similarity">
    <text evidence="2 7">Belongs to the NSE4 family.</text>
</comment>
<dbReference type="InterPro" id="IPR014854">
    <property type="entry name" value="Nse4_C"/>
</dbReference>
<keyword evidence="4 7" id="KW-0233">DNA recombination</keyword>